<dbReference type="NCBIfam" id="TIGR01701">
    <property type="entry name" value="Fdhalpha-like"/>
    <property type="match status" value="1"/>
</dbReference>
<evidence type="ECO:0000313" key="13">
    <source>
        <dbReference type="EMBL" id="ATB35275.1"/>
    </source>
</evidence>
<evidence type="ECO:0000256" key="5">
    <source>
        <dbReference type="ARBA" id="ARBA00022505"/>
    </source>
</evidence>
<dbReference type="GO" id="GO:0051539">
    <property type="term" value="F:4 iron, 4 sulfur cluster binding"/>
    <property type="evidence" value="ECO:0007669"/>
    <property type="project" value="UniProtKB-KW"/>
</dbReference>
<dbReference type="CDD" id="cd02787">
    <property type="entry name" value="MopB_CT_ydeP"/>
    <property type="match status" value="1"/>
</dbReference>
<feature type="region of interest" description="Disordered" evidence="10">
    <location>
        <begin position="1"/>
        <end position="43"/>
    </location>
</feature>
<feature type="region of interest" description="Disordered" evidence="10">
    <location>
        <begin position="631"/>
        <end position="650"/>
    </location>
</feature>
<keyword evidence="7" id="KW-0560">Oxidoreductase</keyword>
<dbReference type="CDD" id="cd02767">
    <property type="entry name" value="MopB_ydeP"/>
    <property type="match status" value="1"/>
</dbReference>
<dbReference type="SUPFAM" id="SSF50692">
    <property type="entry name" value="ADC-like"/>
    <property type="match status" value="1"/>
</dbReference>
<evidence type="ECO:0000256" key="3">
    <source>
        <dbReference type="ARBA" id="ARBA00010312"/>
    </source>
</evidence>
<dbReference type="GO" id="GO:0030151">
    <property type="term" value="F:molybdenum ion binding"/>
    <property type="evidence" value="ECO:0007669"/>
    <property type="project" value="InterPro"/>
</dbReference>
<evidence type="ECO:0000256" key="2">
    <source>
        <dbReference type="ARBA" id="ARBA00001966"/>
    </source>
</evidence>
<dbReference type="InterPro" id="IPR009010">
    <property type="entry name" value="Asp_de-COase-like_dom_sf"/>
</dbReference>
<proteinExistence type="inferred from homology"/>
<feature type="compositionally biased region" description="Basic and acidic residues" evidence="10">
    <location>
        <begin position="640"/>
        <end position="650"/>
    </location>
</feature>
<dbReference type="PANTHER" id="PTHR43105">
    <property type="entry name" value="RESPIRATORY NITRATE REDUCTASE"/>
    <property type="match status" value="1"/>
</dbReference>
<feature type="compositionally biased region" description="Pro residues" evidence="10">
    <location>
        <begin position="20"/>
        <end position="33"/>
    </location>
</feature>
<comment type="similarity">
    <text evidence="3">Belongs to the prokaryotic molybdopterin-containing oxidoreductase family.</text>
</comment>
<evidence type="ECO:0000259" key="12">
    <source>
        <dbReference type="Pfam" id="PF01568"/>
    </source>
</evidence>
<keyword evidence="4" id="KW-0004">4Fe-4S</keyword>
<dbReference type="GO" id="GO:0008863">
    <property type="term" value="F:formate dehydrogenase (NAD+) activity"/>
    <property type="evidence" value="ECO:0007669"/>
    <property type="project" value="InterPro"/>
</dbReference>
<dbReference type="InterPro" id="IPR041953">
    <property type="entry name" value="YdeP_MopB"/>
</dbReference>
<comment type="cofactor">
    <cofactor evidence="1">
        <name>Mo-bis(molybdopterin guanine dinucleotide)</name>
        <dbReference type="ChEBI" id="CHEBI:60539"/>
    </cofactor>
</comment>
<dbReference type="InterPro" id="IPR010046">
    <property type="entry name" value="Mopterin_OxRdtse_a_bac"/>
</dbReference>
<evidence type="ECO:0000256" key="4">
    <source>
        <dbReference type="ARBA" id="ARBA00022485"/>
    </source>
</evidence>
<keyword evidence="5" id="KW-0500">Molybdenum</keyword>
<evidence type="ECO:0000259" key="11">
    <source>
        <dbReference type="Pfam" id="PF00384"/>
    </source>
</evidence>
<dbReference type="PANTHER" id="PTHR43105:SF4">
    <property type="entry name" value="PROTEIN YDEP"/>
    <property type="match status" value="1"/>
</dbReference>
<evidence type="ECO:0000256" key="10">
    <source>
        <dbReference type="SAM" id="MobiDB-lite"/>
    </source>
</evidence>
<gene>
    <name evidence="13" type="ORF">CYFUS_000687</name>
</gene>
<dbReference type="Gene3D" id="3.40.50.740">
    <property type="match status" value="1"/>
</dbReference>
<dbReference type="InterPro" id="IPR006657">
    <property type="entry name" value="MoPterin_dinucl-bd_dom"/>
</dbReference>
<dbReference type="GO" id="GO:0016020">
    <property type="term" value="C:membrane"/>
    <property type="evidence" value="ECO:0007669"/>
    <property type="project" value="TreeGrafter"/>
</dbReference>
<feature type="domain" description="Molybdopterin oxidoreductase" evidence="11">
    <location>
        <begin position="141"/>
        <end position="516"/>
    </location>
</feature>
<dbReference type="Proteomes" id="UP000217257">
    <property type="component" value="Chromosome"/>
</dbReference>
<evidence type="ECO:0008006" key="15">
    <source>
        <dbReference type="Google" id="ProtNLM"/>
    </source>
</evidence>
<dbReference type="PIRSF" id="PIRSF000144">
    <property type="entry name" value="CbbBc"/>
    <property type="match status" value="1"/>
</dbReference>
<dbReference type="EMBL" id="CP022098">
    <property type="protein sequence ID" value="ATB35275.1"/>
    <property type="molecule type" value="Genomic_DNA"/>
</dbReference>
<protein>
    <recommendedName>
        <fullName evidence="15">Formate dehydrogenase oxidoreductase protein</fullName>
    </recommendedName>
</protein>
<reference evidence="13 14" key="1">
    <citation type="submission" date="2017-06" db="EMBL/GenBank/DDBJ databases">
        <title>Sequencing and comparative analysis of myxobacterial genomes.</title>
        <authorList>
            <person name="Rupp O."/>
            <person name="Goesmann A."/>
            <person name="Sogaard-Andersen L."/>
        </authorList>
    </citation>
    <scope>NUCLEOTIDE SEQUENCE [LARGE SCALE GENOMIC DNA]</scope>
    <source>
        <strain evidence="13 14">DSM 52655</strain>
    </source>
</reference>
<keyword evidence="6" id="KW-0479">Metal-binding</keyword>
<keyword evidence="8" id="KW-0408">Iron</keyword>
<accession>A0A250IU46</accession>
<dbReference type="InterPro" id="IPR037951">
    <property type="entry name" value="MopB_CT_YdeP"/>
</dbReference>
<evidence type="ECO:0000256" key="6">
    <source>
        <dbReference type="ARBA" id="ARBA00022723"/>
    </source>
</evidence>
<dbReference type="SUPFAM" id="SSF53706">
    <property type="entry name" value="Formate dehydrogenase/DMSO reductase, domains 1-3"/>
    <property type="match status" value="1"/>
</dbReference>
<evidence type="ECO:0000256" key="8">
    <source>
        <dbReference type="ARBA" id="ARBA00023004"/>
    </source>
</evidence>
<dbReference type="Pfam" id="PF01568">
    <property type="entry name" value="Molydop_binding"/>
    <property type="match status" value="1"/>
</dbReference>
<dbReference type="InterPro" id="IPR006656">
    <property type="entry name" value="Mopterin_OxRdtase"/>
</dbReference>
<feature type="domain" description="Molybdopterin dinucleotide-binding" evidence="12">
    <location>
        <begin position="668"/>
        <end position="774"/>
    </location>
</feature>
<dbReference type="GO" id="GO:0045333">
    <property type="term" value="P:cellular respiration"/>
    <property type="evidence" value="ECO:0007669"/>
    <property type="project" value="UniProtKB-ARBA"/>
</dbReference>
<evidence type="ECO:0000256" key="1">
    <source>
        <dbReference type="ARBA" id="ARBA00001942"/>
    </source>
</evidence>
<evidence type="ECO:0000256" key="9">
    <source>
        <dbReference type="ARBA" id="ARBA00023014"/>
    </source>
</evidence>
<dbReference type="AlphaFoldDB" id="A0A250IU46"/>
<evidence type="ECO:0000256" key="7">
    <source>
        <dbReference type="ARBA" id="ARBA00023002"/>
    </source>
</evidence>
<dbReference type="GO" id="GO:0043546">
    <property type="term" value="F:molybdopterin cofactor binding"/>
    <property type="evidence" value="ECO:0007669"/>
    <property type="project" value="InterPro"/>
</dbReference>
<organism evidence="13 14">
    <name type="scientific">Cystobacter fuscus</name>
    <dbReference type="NCBI Taxonomy" id="43"/>
    <lineage>
        <taxon>Bacteria</taxon>
        <taxon>Pseudomonadati</taxon>
        <taxon>Myxococcota</taxon>
        <taxon>Myxococcia</taxon>
        <taxon>Myxococcales</taxon>
        <taxon>Cystobacterineae</taxon>
        <taxon>Archangiaceae</taxon>
        <taxon>Cystobacter</taxon>
    </lineage>
</organism>
<evidence type="ECO:0000313" key="14">
    <source>
        <dbReference type="Proteomes" id="UP000217257"/>
    </source>
</evidence>
<sequence length="791" mass="85678">MAATPPSARTAQSHEHGPTPSEPLPSAQPPIVPEPLRIGEPSTAAGGVPAVLSSLKHAWEEMGVARGAQTLLRVNQPHGFDCPGCAWPDPAHRSAFEFCENGAKAVAEEATTARVTPAFFQQWSLVDLAAQTDHWLGKQGRLTHPMVLREGATHYEPLSWDEAFALIASELQALGSPDEACFYTSGRTSNEAAFLYQLFVRRFGTNNLPDCSNMCHESSGTALNETVGIGKGTVTLEDFGKARVIVVIGQNPGTNHPRMLTALEAAKRQGCRILSINPLPETGLQRFKHPQTVRGVLGAGTALADLFLQVRINGDVALLQGLGKALLEREAKRPGSVVARDFVEGQTLGFEAYAAHLAGVSWDDVVEQSGIPREQIETAADWIAETDQVIWCWAMGLTQHRNAVGNIQEVVNLALLRGSIGKPGAGLCPVRGHSNVQGDRTMGIWEKPPPAFLDALEREFGFSPPRHHGHDVVGAIQAMHAGEVKVFFALGGNFLSATPDTELTAEALRRTRLTVHVSTKLNRAHLVTGRRALILPCLGRTEKDSQAGGAQFVTVENSMGVVHASRGTLPPASEHLLSEPTLVARLARAVLGPADAVAWEALVEDYDRVRDLIARTIPGFTDFNRRVRERGGFALPNGPREGRFTTRDGKGHFTVHQMPRLALEPGQLLMMTLRTHDQYNTTVYGLHDRYRGIHNGRRVVLLNAEDMKELGVKAGQEVDLTSHFEGQRRVARKFVVVAYDIPRRCAATYFPEANVLVPLGSMAEKSRTPTSKSVVISLAPSVELPALASGA</sequence>
<name>A0A250IU46_9BACT</name>
<dbReference type="KEGG" id="cfus:CYFUS_000687"/>
<keyword evidence="9" id="KW-0411">Iron-sulfur</keyword>
<dbReference type="Gene3D" id="3.40.228.10">
    <property type="entry name" value="Dimethylsulfoxide Reductase, domain 2"/>
    <property type="match status" value="1"/>
</dbReference>
<dbReference type="Pfam" id="PF00384">
    <property type="entry name" value="Molybdopterin"/>
    <property type="match status" value="1"/>
</dbReference>
<comment type="cofactor">
    <cofactor evidence="2">
        <name>[4Fe-4S] cluster</name>
        <dbReference type="ChEBI" id="CHEBI:49883"/>
    </cofactor>
</comment>
<dbReference type="RefSeq" id="WP_198316445.1">
    <property type="nucleotide sequence ID" value="NZ_CP022098.1"/>
</dbReference>
<dbReference type="InterPro" id="IPR050123">
    <property type="entry name" value="Prok_molybdopt-oxidoreductase"/>
</dbReference>